<dbReference type="Pfam" id="PF08241">
    <property type="entry name" value="Methyltransf_11"/>
    <property type="match status" value="1"/>
</dbReference>
<dbReference type="OrthoDB" id="9772751at2"/>
<dbReference type="InterPro" id="IPR029063">
    <property type="entry name" value="SAM-dependent_MTases_sf"/>
</dbReference>
<comment type="caution">
    <text evidence="3">The sequence shown here is derived from an EMBL/GenBank/DDBJ whole genome shotgun (WGS) entry which is preliminary data.</text>
</comment>
<keyword evidence="3" id="KW-0489">Methyltransferase</keyword>
<dbReference type="InterPro" id="IPR050508">
    <property type="entry name" value="Methyltransf_Superfamily"/>
</dbReference>
<dbReference type="GO" id="GO:0032259">
    <property type="term" value="P:methylation"/>
    <property type="evidence" value="ECO:0007669"/>
    <property type="project" value="UniProtKB-KW"/>
</dbReference>
<reference evidence="3 4" key="1">
    <citation type="submission" date="2019-02" db="EMBL/GenBank/DDBJ databases">
        <title>Deep-cultivation of Planctomycetes and their phenomic and genomic characterization uncovers novel biology.</title>
        <authorList>
            <person name="Wiegand S."/>
            <person name="Jogler M."/>
            <person name="Boedeker C."/>
            <person name="Pinto D."/>
            <person name="Vollmers J."/>
            <person name="Rivas-Marin E."/>
            <person name="Kohn T."/>
            <person name="Peeters S.H."/>
            <person name="Heuer A."/>
            <person name="Rast P."/>
            <person name="Oberbeckmann S."/>
            <person name="Bunk B."/>
            <person name="Jeske O."/>
            <person name="Meyerdierks A."/>
            <person name="Storesund J.E."/>
            <person name="Kallscheuer N."/>
            <person name="Luecker S."/>
            <person name="Lage O.M."/>
            <person name="Pohl T."/>
            <person name="Merkel B.J."/>
            <person name="Hornburger P."/>
            <person name="Mueller R.-W."/>
            <person name="Bruemmer F."/>
            <person name="Labrenz M."/>
            <person name="Spormann A.M."/>
            <person name="Op Den Camp H."/>
            <person name="Overmann J."/>
            <person name="Amann R."/>
            <person name="Jetten M.S.M."/>
            <person name="Mascher T."/>
            <person name="Medema M.H."/>
            <person name="Devos D.P."/>
            <person name="Kaster A.-K."/>
            <person name="Ovreas L."/>
            <person name="Rohde M."/>
            <person name="Galperin M.Y."/>
            <person name="Jogler C."/>
        </authorList>
    </citation>
    <scope>NUCLEOTIDE SEQUENCE [LARGE SCALE GENOMIC DNA]</scope>
    <source>
        <strain evidence="3 4">Pan14r</strain>
    </source>
</reference>
<feature type="region of interest" description="Disordered" evidence="1">
    <location>
        <begin position="1"/>
        <end position="31"/>
    </location>
</feature>
<dbReference type="Gene3D" id="3.40.50.150">
    <property type="entry name" value="Vaccinia Virus protein VP39"/>
    <property type="match status" value="1"/>
</dbReference>
<keyword evidence="3" id="KW-0808">Transferase</keyword>
<evidence type="ECO:0000256" key="1">
    <source>
        <dbReference type="SAM" id="MobiDB-lite"/>
    </source>
</evidence>
<sequence>MISDIQSKPHPKRPSSDRRGRKTSNKPASSPLYHQLVPAYEALWPAVSKRRIAENIAALDIAPATQVLEVGVGTGLSLDTYPHHIELTGVDLSVPMLAEAQERIDKNDWQHIRVMPMNAESLDFEDDSFDLVTSFHTVSVVNDPRAMMREMVRVCRPGGQILLINHFRSKNPLIAAVVDSAGNLTKHLGWRTDLRLDPLLDQLPIRLEDRFKPKPWSLFTVLRATCKVDRMESAVDCND</sequence>
<gene>
    <name evidence="3" type="primary">ycgJ</name>
    <name evidence="3" type="ORF">Pan14r_24390</name>
</gene>
<dbReference type="PANTHER" id="PTHR42912">
    <property type="entry name" value="METHYLTRANSFERASE"/>
    <property type="match status" value="1"/>
</dbReference>
<feature type="domain" description="Methyltransferase type 11" evidence="2">
    <location>
        <begin position="68"/>
        <end position="162"/>
    </location>
</feature>
<dbReference type="AlphaFoldDB" id="A0A5C5Y5D7"/>
<dbReference type="EMBL" id="SJPL01000001">
    <property type="protein sequence ID" value="TWT70139.1"/>
    <property type="molecule type" value="Genomic_DNA"/>
</dbReference>
<evidence type="ECO:0000313" key="3">
    <source>
        <dbReference type="EMBL" id="TWT70139.1"/>
    </source>
</evidence>
<dbReference type="GO" id="GO:0008757">
    <property type="term" value="F:S-adenosylmethionine-dependent methyltransferase activity"/>
    <property type="evidence" value="ECO:0007669"/>
    <property type="project" value="InterPro"/>
</dbReference>
<evidence type="ECO:0000313" key="4">
    <source>
        <dbReference type="Proteomes" id="UP000317238"/>
    </source>
</evidence>
<dbReference type="Proteomes" id="UP000317238">
    <property type="component" value="Unassembled WGS sequence"/>
</dbReference>
<dbReference type="InterPro" id="IPR013216">
    <property type="entry name" value="Methyltransf_11"/>
</dbReference>
<dbReference type="PANTHER" id="PTHR42912:SF93">
    <property type="entry name" value="N6-ADENOSINE-METHYLTRANSFERASE TMT1A"/>
    <property type="match status" value="1"/>
</dbReference>
<accession>A0A5C5Y5D7</accession>
<name>A0A5C5Y5D7_9PLAN</name>
<evidence type="ECO:0000259" key="2">
    <source>
        <dbReference type="Pfam" id="PF08241"/>
    </source>
</evidence>
<proteinExistence type="predicted"/>
<dbReference type="EC" id="2.1.1.-" evidence="3"/>
<organism evidence="3 4">
    <name type="scientific">Crateriforma conspicua</name>
    <dbReference type="NCBI Taxonomy" id="2527996"/>
    <lineage>
        <taxon>Bacteria</taxon>
        <taxon>Pseudomonadati</taxon>
        <taxon>Planctomycetota</taxon>
        <taxon>Planctomycetia</taxon>
        <taxon>Planctomycetales</taxon>
        <taxon>Planctomycetaceae</taxon>
        <taxon>Crateriforma</taxon>
    </lineage>
</organism>
<dbReference type="SUPFAM" id="SSF53335">
    <property type="entry name" value="S-adenosyl-L-methionine-dependent methyltransferases"/>
    <property type="match status" value="1"/>
</dbReference>
<dbReference type="CDD" id="cd02440">
    <property type="entry name" value="AdoMet_MTases"/>
    <property type="match status" value="1"/>
</dbReference>
<dbReference type="RefSeq" id="WP_145301003.1">
    <property type="nucleotide sequence ID" value="NZ_CP036319.1"/>
</dbReference>
<keyword evidence="4" id="KW-1185">Reference proteome</keyword>
<feature type="compositionally biased region" description="Basic residues" evidence="1">
    <location>
        <begin position="9"/>
        <end position="24"/>
    </location>
</feature>
<protein>
    <submittedName>
        <fullName evidence="3">Putative methyltransferase YcgJ</fullName>
        <ecNumber evidence="3">2.1.1.-</ecNumber>
    </submittedName>
</protein>